<dbReference type="RefSeq" id="WP_279698255.1">
    <property type="nucleotide sequence ID" value="NZ_JAOCDR010000011.1"/>
</dbReference>
<name>A0AA42IDH4_ACIJO</name>
<organism evidence="1 2">
    <name type="scientific">Acinetobacter johnsonii</name>
    <dbReference type="NCBI Taxonomy" id="40214"/>
    <lineage>
        <taxon>Bacteria</taxon>
        <taxon>Pseudomonadati</taxon>
        <taxon>Pseudomonadota</taxon>
        <taxon>Gammaproteobacteria</taxon>
        <taxon>Moraxellales</taxon>
        <taxon>Moraxellaceae</taxon>
        <taxon>Acinetobacter</taxon>
    </lineage>
</organism>
<evidence type="ECO:0000313" key="1">
    <source>
        <dbReference type="EMBL" id="MDH0655942.1"/>
    </source>
</evidence>
<evidence type="ECO:0008006" key="3">
    <source>
        <dbReference type="Google" id="ProtNLM"/>
    </source>
</evidence>
<comment type="caution">
    <text evidence="1">The sequence shown here is derived from an EMBL/GenBank/DDBJ whole genome shotgun (WGS) entry which is preliminary data.</text>
</comment>
<sequence>MLASEIIYQVLGPLFGDRVGPHPMPKEFDKSTTYLTYQGISNIPLNTIKTWTGHDQVRMQVNIYNHDNIQCERDANQAKWALCAQKQLSCELIGQSDAGLDEDTQLYCQQIDFYIWQTACN</sequence>
<reference evidence="1" key="1">
    <citation type="submission" date="2022-09" db="EMBL/GenBank/DDBJ databases">
        <title>Intensive care unit water sources are persistently colonized with multi-drug resistant bacteria and are the site of extensive horizontal gene transfer of antibiotic resistance genes.</title>
        <authorList>
            <person name="Diorio-Toth L."/>
        </authorList>
    </citation>
    <scope>NUCLEOTIDE SEQUENCE</scope>
    <source>
        <strain evidence="1">GD03851</strain>
    </source>
</reference>
<dbReference type="AlphaFoldDB" id="A0AA42IDH4"/>
<proteinExistence type="predicted"/>
<protein>
    <recommendedName>
        <fullName evidence="3">DUF3168 domain-containing protein</fullName>
    </recommendedName>
</protein>
<dbReference type="Proteomes" id="UP001161099">
    <property type="component" value="Unassembled WGS sequence"/>
</dbReference>
<evidence type="ECO:0000313" key="2">
    <source>
        <dbReference type="Proteomes" id="UP001161099"/>
    </source>
</evidence>
<accession>A0AA42IDH4</accession>
<dbReference type="EMBL" id="JAOCDR010000011">
    <property type="protein sequence ID" value="MDH0655942.1"/>
    <property type="molecule type" value="Genomic_DNA"/>
</dbReference>
<gene>
    <name evidence="1" type="ORF">N5D11_07400</name>
</gene>